<dbReference type="PROSITE" id="PS00383">
    <property type="entry name" value="TYR_PHOSPHATASE_1"/>
    <property type="match status" value="1"/>
</dbReference>
<sequence>MTQIPPTTYYPPNFRDIGGLPTTSNHRVRKALIYRSGSLDQLSQHQLDSLITSLNLTAIFDLRSTAEHHQLTTSTPSLVQCAIRHPVPAAEVQDHRATLARFLAEICAADAAIRTAAYARTYLLLAESAAPAFRELFAYLLRHPSTAAGGGSVLVHCELGKDRTGVFVAILLKVLGVADADVVEDYHRSEGEVAGRMRERMEGLRRLHGEGEGDELGVGAGARSVCYAAPGSYLCAAKEYMSGFLGLFNERYGGGEEYLRKLGFSEDEVVRLREVLLE</sequence>
<dbReference type="RefSeq" id="XP_040795080.1">
    <property type="nucleotide sequence ID" value="XM_040946625.1"/>
</dbReference>
<evidence type="ECO:0000313" key="2">
    <source>
        <dbReference type="EMBL" id="RAK71068.1"/>
    </source>
</evidence>
<dbReference type="AlphaFoldDB" id="A0A8G1RE19"/>
<keyword evidence="3" id="KW-1185">Reference proteome</keyword>
<dbReference type="Pfam" id="PF13350">
    <property type="entry name" value="Y_phosphatase3"/>
    <property type="match status" value="1"/>
</dbReference>
<accession>A0A8G1RE19</accession>
<dbReference type="GO" id="GO:0004721">
    <property type="term" value="F:phosphoprotein phosphatase activity"/>
    <property type="evidence" value="ECO:0007669"/>
    <property type="project" value="InterPro"/>
</dbReference>
<gene>
    <name evidence="2" type="ORF">BO72DRAFT_464126</name>
</gene>
<proteinExistence type="predicted"/>
<dbReference type="PANTHER" id="PTHR31126:SF1">
    <property type="entry name" value="TYROSINE SPECIFIC PROTEIN PHOSPHATASES DOMAIN-CONTAINING PROTEIN"/>
    <property type="match status" value="1"/>
</dbReference>
<dbReference type="Proteomes" id="UP000249789">
    <property type="component" value="Unassembled WGS sequence"/>
</dbReference>
<organism evidence="2 3">
    <name type="scientific">Aspergillus fijiensis CBS 313.89</name>
    <dbReference type="NCBI Taxonomy" id="1448319"/>
    <lineage>
        <taxon>Eukaryota</taxon>
        <taxon>Fungi</taxon>
        <taxon>Dikarya</taxon>
        <taxon>Ascomycota</taxon>
        <taxon>Pezizomycotina</taxon>
        <taxon>Eurotiomycetes</taxon>
        <taxon>Eurotiomycetidae</taxon>
        <taxon>Eurotiales</taxon>
        <taxon>Aspergillaceae</taxon>
        <taxon>Aspergillus</taxon>
    </lineage>
</organism>
<dbReference type="PANTHER" id="PTHR31126">
    <property type="entry name" value="TYROSINE-PROTEIN PHOSPHATASE"/>
    <property type="match status" value="1"/>
</dbReference>
<dbReference type="GeneID" id="63863958"/>
<dbReference type="InterPro" id="IPR000387">
    <property type="entry name" value="Tyr_Pase_dom"/>
</dbReference>
<dbReference type="Gene3D" id="3.90.190.10">
    <property type="entry name" value="Protein tyrosine phosphatase superfamily"/>
    <property type="match status" value="1"/>
</dbReference>
<dbReference type="EMBL" id="KZ824736">
    <property type="protein sequence ID" value="RAK71068.1"/>
    <property type="molecule type" value="Genomic_DNA"/>
</dbReference>
<feature type="domain" description="Tyrosine specific protein phosphatases" evidence="1">
    <location>
        <begin position="131"/>
        <end position="204"/>
    </location>
</feature>
<reference evidence="2 3" key="1">
    <citation type="submission" date="2018-02" db="EMBL/GenBank/DDBJ databases">
        <title>The genomes of Aspergillus section Nigri reveals drivers in fungal speciation.</title>
        <authorList>
            <consortium name="DOE Joint Genome Institute"/>
            <person name="Vesth T.C."/>
            <person name="Nybo J."/>
            <person name="Theobald S."/>
            <person name="Brandl J."/>
            <person name="Frisvad J.C."/>
            <person name="Nielsen K.F."/>
            <person name="Lyhne E.K."/>
            <person name="Kogle M.E."/>
            <person name="Kuo A."/>
            <person name="Riley R."/>
            <person name="Clum A."/>
            <person name="Nolan M."/>
            <person name="Lipzen A."/>
            <person name="Salamov A."/>
            <person name="Henrissat B."/>
            <person name="Wiebenga A."/>
            <person name="De vries R.P."/>
            <person name="Grigoriev I.V."/>
            <person name="Mortensen U.H."/>
            <person name="Andersen M.R."/>
            <person name="Baker S.E."/>
        </authorList>
    </citation>
    <scope>NUCLEOTIDE SEQUENCE [LARGE SCALE GENOMIC DNA]</scope>
    <source>
        <strain evidence="2 3">CBS 313.89</strain>
    </source>
</reference>
<dbReference type="InterPro" id="IPR026893">
    <property type="entry name" value="Tyr/Ser_Pase_IphP-type"/>
</dbReference>
<dbReference type="OrthoDB" id="449382at2759"/>
<dbReference type="InterPro" id="IPR029021">
    <property type="entry name" value="Prot-tyrosine_phosphatase-like"/>
</dbReference>
<dbReference type="PROSITE" id="PS50056">
    <property type="entry name" value="TYR_PHOSPHATASE_2"/>
    <property type="match status" value="1"/>
</dbReference>
<evidence type="ECO:0000313" key="3">
    <source>
        <dbReference type="Proteomes" id="UP000249789"/>
    </source>
</evidence>
<protein>
    <recommendedName>
        <fullName evidence="1">Tyrosine specific protein phosphatases domain-containing protein</fullName>
    </recommendedName>
</protein>
<evidence type="ECO:0000259" key="1">
    <source>
        <dbReference type="PROSITE" id="PS50056"/>
    </source>
</evidence>
<dbReference type="VEuPathDB" id="FungiDB:BO72DRAFT_464126"/>
<dbReference type="InterPro" id="IPR016130">
    <property type="entry name" value="Tyr_Pase_AS"/>
</dbReference>
<name>A0A8G1RE19_9EURO</name>
<dbReference type="SUPFAM" id="SSF52799">
    <property type="entry name" value="(Phosphotyrosine protein) phosphatases II"/>
    <property type="match status" value="1"/>
</dbReference>